<name>A0A367YR27_9ACTN</name>
<evidence type="ECO:0000313" key="3">
    <source>
        <dbReference type="EMBL" id="RCK68278.1"/>
    </source>
</evidence>
<evidence type="ECO:0000313" key="4">
    <source>
        <dbReference type="Proteomes" id="UP000252770"/>
    </source>
</evidence>
<dbReference type="Proteomes" id="UP000252770">
    <property type="component" value="Unassembled WGS sequence"/>
</dbReference>
<keyword evidence="2" id="KW-1133">Transmembrane helix</keyword>
<dbReference type="AlphaFoldDB" id="A0A367YR27"/>
<evidence type="ECO:0000256" key="2">
    <source>
        <dbReference type="SAM" id="Phobius"/>
    </source>
</evidence>
<reference evidence="3 4" key="1">
    <citation type="submission" date="2018-07" db="EMBL/GenBank/DDBJ databases">
        <title>Desertimonas flava gen. nov. sp. nov.</title>
        <authorList>
            <person name="Liu S."/>
        </authorList>
    </citation>
    <scope>NUCLEOTIDE SEQUENCE [LARGE SCALE GENOMIC DNA]</scope>
    <source>
        <strain evidence="3 4">16Sb5-5</strain>
    </source>
</reference>
<keyword evidence="4" id="KW-1185">Reference proteome</keyword>
<evidence type="ECO:0000256" key="1">
    <source>
        <dbReference type="SAM" id="MobiDB-lite"/>
    </source>
</evidence>
<feature type="compositionally biased region" description="Polar residues" evidence="1">
    <location>
        <begin position="14"/>
        <end position="23"/>
    </location>
</feature>
<feature type="compositionally biased region" description="Basic and acidic residues" evidence="1">
    <location>
        <begin position="1"/>
        <end position="13"/>
    </location>
</feature>
<dbReference type="EMBL" id="QOUI01000012">
    <property type="protein sequence ID" value="RCK68278.1"/>
    <property type="molecule type" value="Genomic_DNA"/>
</dbReference>
<organism evidence="3 4">
    <name type="scientific">Desertihabitans brevis</name>
    <dbReference type="NCBI Taxonomy" id="2268447"/>
    <lineage>
        <taxon>Bacteria</taxon>
        <taxon>Bacillati</taxon>
        <taxon>Actinomycetota</taxon>
        <taxon>Actinomycetes</taxon>
        <taxon>Propionibacteriales</taxon>
        <taxon>Propionibacteriaceae</taxon>
        <taxon>Desertihabitans</taxon>
    </lineage>
</organism>
<keyword evidence="2" id="KW-0812">Transmembrane</keyword>
<comment type="caution">
    <text evidence="3">The sequence shown here is derived from an EMBL/GenBank/DDBJ whole genome shotgun (WGS) entry which is preliminary data.</text>
</comment>
<sequence length="196" mass="21278">MSDGDKPAKRSRDLTPTGTTSDNDQTKTRPDDDQMSIGEYRQAMKDPALQDERYERTKAAIEKNPAIDALRQIGEEMASKVTAPAAEIAGKAARNPFERARGSMDPKPPSWSVPPLPEVKIRPQVGPEDVARQTKATVDALQELQGEIKNSNDEATEAAKSTKRLNKLVLLVAVLTLLATIAGVAVTIYTFHAGNN</sequence>
<feature type="region of interest" description="Disordered" evidence="1">
    <location>
        <begin position="1"/>
        <end position="50"/>
    </location>
</feature>
<protein>
    <submittedName>
        <fullName evidence="3">Uncharacterized protein</fullName>
    </submittedName>
</protein>
<accession>A0A367YR27</accession>
<dbReference type="RefSeq" id="WP_114127839.1">
    <property type="nucleotide sequence ID" value="NZ_QOUI01000012.1"/>
</dbReference>
<keyword evidence="2" id="KW-0472">Membrane</keyword>
<gene>
    <name evidence="3" type="ORF">DT076_16660</name>
</gene>
<proteinExistence type="predicted"/>
<feature type="region of interest" description="Disordered" evidence="1">
    <location>
        <begin position="92"/>
        <end position="118"/>
    </location>
</feature>
<feature type="compositionally biased region" description="Pro residues" evidence="1">
    <location>
        <begin position="106"/>
        <end position="117"/>
    </location>
</feature>
<feature type="transmembrane region" description="Helical" evidence="2">
    <location>
        <begin position="168"/>
        <end position="191"/>
    </location>
</feature>